<feature type="domain" description="Ig-like" evidence="28">
    <location>
        <begin position="41"/>
        <end position="129"/>
    </location>
</feature>
<evidence type="ECO:0000256" key="21">
    <source>
        <dbReference type="PIRSR" id="PIRSR000615-2"/>
    </source>
</evidence>
<dbReference type="SUPFAM" id="SSF48726">
    <property type="entry name" value="Immunoglobulin"/>
    <property type="match status" value="5"/>
</dbReference>
<evidence type="ECO:0000256" key="24">
    <source>
        <dbReference type="PROSITE-ProRule" id="PRU10141"/>
    </source>
</evidence>
<evidence type="ECO:0000256" key="17">
    <source>
        <dbReference type="ARBA" id="ARBA00023319"/>
    </source>
</evidence>
<keyword evidence="11 25" id="KW-1133">Transmembrane helix</keyword>
<dbReference type="FunFam" id="1.10.510.10:FF:000007">
    <property type="entry name" value="Fibroblast growth factor receptor"/>
    <property type="match status" value="1"/>
</dbReference>
<dbReference type="InterPro" id="IPR011009">
    <property type="entry name" value="Kinase-like_dom_sf"/>
</dbReference>
<feature type="domain" description="Ig-like" evidence="28">
    <location>
        <begin position="137"/>
        <end position="224"/>
    </location>
</feature>
<keyword evidence="12 25" id="KW-0472">Membrane</keyword>
<dbReference type="Gene3D" id="3.30.200.20">
    <property type="entry name" value="Phosphorylase Kinase, domain 1"/>
    <property type="match status" value="1"/>
</dbReference>
<keyword evidence="14" id="KW-1015">Disulfide bond</keyword>
<dbReference type="FunFam" id="2.60.40.10:FF:000016">
    <property type="entry name" value="Fibroblast growth factor receptor"/>
    <property type="match status" value="3"/>
</dbReference>
<dbReference type="SMART" id="SM00219">
    <property type="entry name" value="TyrKc"/>
    <property type="match status" value="1"/>
</dbReference>
<dbReference type="PIRSF" id="PIRSF000615">
    <property type="entry name" value="TyrPK_CSF1-R"/>
    <property type="match status" value="1"/>
</dbReference>
<comment type="function">
    <text evidence="19">Receptor for basic fibroblast growth factor.</text>
</comment>
<dbReference type="PROSITE" id="PS50011">
    <property type="entry name" value="PROTEIN_KINASE_DOM"/>
    <property type="match status" value="1"/>
</dbReference>
<dbReference type="AlphaFoldDB" id="A0AAV4U2Z8"/>
<evidence type="ECO:0000256" key="16">
    <source>
        <dbReference type="ARBA" id="ARBA00023180"/>
    </source>
</evidence>
<dbReference type="PANTHER" id="PTHR24416">
    <property type="entry name" value="TYROSINE-PROTEIN KINASE RECEPTOR"/>
    <property type="match status" value="1"/>
</dbReference>
<dbReference type="PROSITE" id="PS51257">
    <property type="entry name" value="PROKAR_LIPOPROTEIN"/>
    <property type="match status" value="1"/>
</dbReference>
<keyword evidence="22" id="KW-0479">Metal-binding</keyword>
<feature type="transmembrane region" description="Helical" evidence="25">
    <location>
        <begin position="578"/>
        <end position="601"/>
    </location>
</feature>
<evidence type="ECO:0000256" key="20">
    <source>
        <dbReference type="PIRSR" id="PIRSR000615-1"/>
    </source>
</evidence>
<evidence type="ECO:0000313" key="30">
    <source>
        <dbReference type="Proteomes" id="UP001054837"/>
    </source>
</evidence>
<dbReference type="Pfam" id="PF13927">
    <property type="entry name" value="Ig_3"/>
    <property type="match status" value="1"/>
</dbReference>
<keyword evidence="16" id="KW-0325">Glycoprotein</keyword>
<feature type="binding site" evidence="21 24">
    <location>
        <position position="711"/>
    </location>
    <ligand>
        <name>ATP</name>
        <dbReference type="ChEBI" id="CHEBI:30616"/>
    </ligand>
</feature>
<dbReference type="Gene3D" id="2.60.40.10">
    <property type="entry name" value="Immunoglobulins"/>
    <property type="match status" value="5"/>
</dbReference>
<evidence type="ECO:0000256" key="6">
    <source>
        <dbReference type="ARBA" id="ARBA00022729"/>
    </source>
</evidence>
<evidence type="ECO:0000256" key="26">
    <source>
        <dbReference type="SAM" id="SignalP"/>
    </source>
</evidence>
<evidence type="ECO:0000256" key="18">
    <source>
        <dbReference type="ARBA" id="ARBA00051243"/>
    </source>
</evidence>
<organism evidence="29 30">
    <name type="scientific">Caerostris darwini</name>
    <dbReference type="NCBI Taxonomy" id="1538125"/>
    <lineage>
        <taxon>Eukaryota</taxon>
        <taxon>Metazoa</taxon>
        <taxon>Ecdysozoa</taxon>
        <taxon>Arthropoda</taxon>
        <taxon>Chelicerata</taxon>
        <taxon>Arachnida</taxon>
        <taxon>Araneae</taxon>
        <taxon>Araneomorphae</taxon>
        <taxon>Entelegynae</taxon>
        <taxon>Araneoidea</taxon>
        <taxon>Araneidae</taxon>
        <taxon>Caerostris</taxon>
    </lineage>
</organism>
<evidence type="ECO:0000256" key="2">
    <source>
        <dbReference type="ARBA" id="ARBA00011902"/>
    </source>
</evidence>
<dbReference type="InterPro" id="IPR050122">
    <property type="entry name" value="RTK"/>
</dbReference>
<evidence type="ECO:0000256" key="19">
    <source>
        <dbReference type="ARBA" id="ARBA00056965"/>
    </source>
</evidence>
<feature type="signal peptide" evidence="26">
    <location>
        <begin position="1"/>
        <end position="25"/>
    </location>
</feature>
<proteinExistence type="predicted"/>
<feature type="domain" description="Ig-like" evidence="28">
    <location>
        <begin position="270"/>
        <end position="356"/>
    </location>
</feature>
<dbReference type="PROSITE" id="PS00109">
    <property type="entry name" value="PROTEIN_KINASE_TYR"/>
    <property type="match status" value="1"/>
</dbReference>
<dbReference type="GO" id="GO:0007169">
    <property type="term" value="P:cell surface receptor protein tyrosine kinase signaling pathway"/>
    <property type="evidence" value="ECO:0007669"/>
    <property type="project" value="TreeGrafter"/>
</dbReference>
<evidence type="ECO:0000256" key="23">
    <source>
        <dbReference type="PIRSR" id="PIRSR000615-4"/>
    </source>
</evidence>
<dbReference type="InterPro" id="IPR003599">
    <property type="entry name" value="Ig_sub"/>
</dbReference>
<dbReference type="SMART" id="SM00220">
    <property type="entry name" value="S_TKc"/>
    <property type="match status" value="1"/>
</dbReference>
<keyword evidence="30" id="KW-1185">Reference proteome</keyword>
<dbReference type="CDD" id="cd00096">
    <property type="entry name" value="Ig"/>
    <property type="match status" value="2"/>
</dbReference>
<evidence type="ECO:0000256" key="4">
    <source>
        <dbReference type="ARBA" id="ARBA00022679"/>
    </source>
</evidence>
<feature type="binding site" evidence="21">
    <location>
        <begin position="685"/>
        <end position="692"/>
    </location>
    <ligand>
        <name>ATP</name>
        <dbReference type="ChEBI" id="CHEBI:30616"/>
    </ligand>
</feature>
<dbReference type="GO" id="GO:0004714">
    <property type="term" value="F:transmembrane receptor protein tyrosine kinase activity"/>
    <property type="evidence" value="ECO:0007669"/>
    <property type="project" value="UniProtKB-EC"/>
</dbReference>
<name>A0AAV4U2Z8_9ARAC</name>
<feature type="active site" description="Proton acceptor" evidence="20">
    <location>
        <position position="817"/>
    </location>
</feature>
<dbReference type="InterPro" id="IPR001245">
    <property type="entry name" value="Ser-Thr/Tyr_kinase_cat_dom"/>
</dbReference>
<feature type="domain" description="Protein kinase" evidence="27">
    <location>
        <begin position="678"/>
        <end position="952"/>
    </location>
</feature>
<evidence type="ECO:0000256" key="15">
    <source>
        <dbReference type="ARBA" id="ARBA00023170"/>
    </source>
</evidence>
<keyword evidence="6 26" id="KW-0732">Signal</keyword>
<dbReference type="Pfam" id="PF07714">
    <property type="entry name" value="PK_Tyr_Ser-Thr"/>
    <property type="match status" value="1"/>
</dbReference>
<feature type="domain" description="Ig-like" evidence="28">
    <location>
        <begin position="365"/>
        <end position="452"/>
    </location>
</feature>
<dbReference type="InterPro" id="IPR000719">
    <property type="entry name" value="Prot_kinase_dom"/>
</dbReference>
<keyword evidence="22" id="KW-0460">Magnesium</keyword>
<feature type="binding site" evidence="21">
    <location>
        <position position="821"/>
    </location>
    <ligand>
        <name>ATP</name>
        <dbReference type="ChEBI" id="CHEBI:30616"/>
    </ligand>
</feature>
<evidence type="ECO:0000256" key="3">
    <source>
        <dbReference type="ARBA" id="ARBA00022553"/>
    </source>
</evidence>
<dbReference type="PROSITE" id="PS00107">
    <property type="entry name" value="PROTEIN_KINASE_ATP"/>
    <property type="match status" value="1"/>
</dbReference>
<evidence type="ECO:0000256" key="25">
    <source>
        <dbReference type="SAM" id="Phobius"/>
    </source>
</evidence>
<dbReference type="GO" id="GO:0005524">
    <property type="term" value="F:ATP binding"/>
    <property type="evidence" value="ECO:0007669"/>
    <property type="project" value="UniProtKB-UniRule"/>
</dbReference>
<feature type="chain" id="PRO_5043943733" description="receptor protein-tyrosine kinase" evidence="26">
    <location>
        <begin position="26"/>
        <end position="983"/>
    </location>
</feature>
<evidence type="ECO:0000259" key="27">
    <source>
        <dbReference type="PROSITE" id="PS50011"/>
    </source>
</evidence>
<keyword evidence="4" id="KW-0808">Transferase</keyword>
<dbReference type="SUPFAM" id="SSF56112">
    <property type="entry name" value="Protein kinase-like (PK-like)"/>
    <property type="match status" value="1"/>
</dbReference>
<dbReference type="GO" id="GO:0046872">
    <property type="term" value="F:metal ion binding"/>
    <property type="evidence" value="ECO:0007669"/>
    <property type="project" value="UniProtKB-KW"/>
</dbReference>
<feature type="site" description="Important for interaction with phosphotyrosine-binding proteins" evidence="23">
    <location>
        <position position="960"/>
    </location>
</feature>
<evidence type="ECO:0000256" key="8">
    <source>
        <dbReference type="ARBA" id="ARBA00022741"/>
    </source>
</evidence>
<keyword evidence="10 21" id="KW-0067">ATP-binding</keyword>
<keyword evidence="3" id="KW-0597">Phosphoprotein</keyword>
<dbReference type="PRINTS" id="PR00109">
    <property type="entry name" value="TYRKINASE"/>
</dbReference>
<dbReference type="SMART" id="SM00408">
    <property type="entry name" value="IGc2"/>
    <property type="match status" value="5"/>
</dbReference>
<evidence type="ECO:0000256" key="12">
    <source>
        <dbReference type="ARBA" id="ARBA00023136"/>
    </source>
</evidence>
<dbReference type="InterPro" id="IPR017441">
    <property type="entry name" value="Protein_kinase_ATP_BS"/>
</dbReference>
<keyword evidence="8 21" id="KW-0547">Nucleotide-binding</keyword>
<dbReference type="Proteomes" id="UP001054837">
    <property type="component" value="Unassembled WGS sequence"/>
</dbReference>
<dbReference type="PANTHER" id="PTHR24416:SF550">
    <property type="entry name" value="FIBROBLAST GROWTH FACTOR RECEPTOR HOMOLOG 1-RELATED"/>
    <property type="match status" value="1"/>
</dbReference>
<dbReference type="InterPro" id="IPR008266">
    <property type="entry name" value="Tyr_kinase_AS"/>
</dbReference>
<keyword evidence="5 25" id="KW-0812">Transmembrane</keyword>
<dbReference type="FunFam" id="2.60.40.10:FF:000020">
    <property type="entry name" value="Fibroblast growth factor receptor"/>
    <property type="match status" value="1"/>
</dbReference>
<keyword evidence="15 29" id="KW-0675">Receptor</keyword>
<accession>A0AAV4U2Z8</accession>
<comment type="catalytic activity">
    <reaction evidence="18">
        <text>L-tyrosyl-[protein] + ATP = O-phospho-L-tyrosyl-[protein] + ADP + H(+)</text>
        <dbReference type="Rhea" id="RHEA:10596"/>
        <dbReference type="Rhea" id="RHEA-COMP:10136"/>
        <dbReference type="Rhea" id="RHEA-COMP:20101"/>
        <dbReference type="ChEBI" id="CHEBI:15378"/>
        <dbReference type="ChEBI" id="CHEBI:30616"/>
        <dbReference type="ChEBI" id="CHEBI:46858"/>
        <dbReference type="ChEBI" id="CHEBI:61978"/>
        <dbReference type="ChEBI" id="CHEBI:456216"/>
        <dbReference type="EC" id="2.7.10.1"/>
    </reaction>
</comment>
<comment type="caution">
    <text evidence="29">The sequence shown here is derived from an EMBL/GenBank/DDBJ whole genome shotgun (WGS) entry which is preliminary data.</text>
</comment>
<evidence type="ECO:0000313" key="29">
    <source>
        <dbReference type="EMBL" id="GIY52110.1"/>
    </source>
</evidence>
<keyword evidence="17" id="KW-0393">Immunoglobulin domain</keyword>
<feature type="domain" description="Ig-like" evidence="28">
    <location>
        <begin position="461"/>
        <end position="561"/>
    </location>
</feature>
<dbReference type="PROSITE" id="PS50835">
    <property type="entry name" value="IG_LIKE"/>
    <property type="match status" value="5"/>
</dbReference>
<dbReference type="EC" id="2.7.10.1" evidence="2"/>
<dbReference type="Pfam" id="PF07679">
    <property type="entry name" value="I-set"/>
    <property type="match status" value="4"/>
</dbReference>
<dbReference type="InterPro" id="IPR007110">
    <property type="entry name" value="Ig-like_dom"/>
</dbReference>
<dbReference type="InterPro" id="IPR020635">
    <property type="entry name" value="Tyr_kinase_cat_dom"/>
</dbReference>
<evidence type="ECO:0000256" key="22">
    <source>
        <dbReference type="PIRSR" id="PIRSR000615-3"/>
    </source>
</evidence>
<evidence type="ECO:0000256" key="9">
    <source>
        <dbReference type="ARBA" id="ARBA00022777"/>
    </source>
</evidence>
<reference evidence="29 30" key="1">
    <citation type="submission" date="2021-06" db="EMBL/GenBank/DDBJ databases">
        <title>Caerostris darwini draft genome.</title>
        <authorList>
            <person name="Kono N."/>
            <person name="Arakawa K."/>
        </authorList>
    </citation>
    <scope>NUCLEOTIDE SEQUENCE [LARGE SCALE GENOMIC DNA]</scope>
</reference>
<evidence type="ECO:0000256" key="11">
    <source>
        <dbReference type="ARBA" id="ARBA00022989"/>
    </source>
</evidence>
<keyword evidence="7" id="KW-0677">Repeat</keyword>
<dbReference type="GO" id="GO:0005886">
    <property type="term" value="C:plasma membrane"/>
    <property type="evidence" value="ECO:0007669"/>
    <property type="project" value="TreeGrafter"/>
</dbReference>
<evidence type="ECO:0000256" key="10">
    <source>
        <dbReference type="ARBA" id="ARBA00022840"/>
    </source>
</evidence>
<gene>
    <name evidence="29" type="primary">FGFR3</name>
    <name evidence="29" type="ORF">CDAR_432121</name>
</gene>
<evidence type="ECO:0000256" key="7">
    <source>
        <dbReference type="ARBA" id="ARBA00022737"/>
    </source>
</evidence>
<dbReference type="FunFam" id="3.30.200.20:FF:000593">
    <property type="entry name" value="Predicted protein"/>
    <property type="match status" value="1"/>
</dbReference>
<dbReference type="GO" id="GO:0043235">
    <property type="term" value="C:receptor complex"/>
    <property type="evidence" value="ECO:0007669"/>
    <property type="project" value="TreeGrafter"/>
</dbReference>
<protein>
    <recommendedName>
        <fullName evidence="2">receptor protein-tyrosine kinase</fullName>
        <ecNumber evidence="2">2.7.10.1</ecNumber>
    </recommendedName>
</protein>
<evidence type="ECO:0000256" key="14">
    <source>
        <dbReference type="ARBA" id="ARBA00023157"/>
    </source>
</evidence>
<evidence type="ECO:0000256" key="13">
    <source>
        <dbReference type="ARBA" id="ARBA00023137"/>
    </source>
</evidence>
<dbReference type="SMART" id="SM00409">
    <property type="entry name" value="IG"/>
    <property type="match status" value="5"/>
</dbReference>
<evidence type="ECO:0000256" key="5">
    <source>
        <dbReference type="ARBA" id="ARBA00022692"/>
    </source>
</evidence>
<keyword evidence="13" id="KW-0829">Tyrosine-protein kinase</keyword>
<dbReference type="InterPro" id="IPR036179">
    <property type="entry name" value="Ig-like_dom_sf"/>
</dbReference>
<dbReference type="InterPro" id="IPR003598">
    <property type="entry name" value="Ig_sub2"/>
</dbReference>
<dbReference type="EMBL" id="BPLQ01010632">
    <property type="protein sequence ID" value="GIY52110.1"/>
    <property type="molecule type" value="Genomic_DNA"/>
</dbReference>
<evidence type="ECO:0000256" key="1">
    <source>
        <dbReference type="ARBA" id="ARBA00004167"/>
    </source>
</evidence>
<comment type="subcellular location">
    <subcellularLocation>
        <location evidence="1">Membrane</location>
        <topology evidence="1">Single-pass membrane protein</topology>
    </subcellularLocation>
</comment>
<dbReference type="InterPro" id="IPR013098">
    <property type="entry name" value="Ig_I-set"/>
</dbReference>
<evidence type="ECO:0000259" key="28">
    <source>
        <dbReference type="PROSITE" id="PS50835"/>
    </source>
</evidence>
<dbReference type="InterPro" id="IPR013783">
    <property type="entry name" value="Ig-like_fold"/>
</dbReference>
<keyword evidence="9" id="KW-0418">Kinase</keyword>
<sequence length="983" mass="111241">MAKRGTSKIFSIFFYLLTIIACISAKNESDIEVGGRSPSLPGLVSSSNLTETIIKAQKGSVLSLNCPAEGFLDPEIVWHKNGSRLRRSRSIKFYESSLKIENVDDLDNGKYSCIVLSSDGEGIFNFTVEVVEGILRPPVFMKSHMFSRIVKPIKSTAILNCLVDGYPYPKVTWYKNKKQLEENNHVIIKSWSLKLKGLTLSDEGIYTCVASNSQGNLEYNFTMKVVDIFSNFTWGQKRDTDAALSNSMTTANLTDYDVKEDNISKSSQAPFLSLGSPQSDVKVERGTSLFLECPAEGNPNPEIVWYQNDSVLTGTKDIQFRDWSLKIEKVDDSDSGRYTCVISNSRGVVHYNFTVEVVEGKPRVPSFVKMNRMLPLVVKPAGSTAILKCQADGFPIPEVIWFKDKRRLKKDDRVRFQKWSLKLEHLTVADDGLYTCVASNSEGSVEFNFTVEVVERVPHRPIMLENYPGNQTVFVGETVAFECRFISDLHPSIYWLRYLDVNDTSDSEYFVPKVKYVESNDPNNTDPTFLVLRNVSFEDSGWYGCMASNTLGNSTQNAYLNVIPYPEIIEDNKKKTPFMLIGFSIAFGVIILIISCFILYYRRIREEKRLRLIAASKPLNVFLKKRVVLIHQTSDGSQNLTAPLVKIQGFDPNYENSAGISEYEVPLDPAWEFPRDRLVFGKPLGRGAFGQVVQAEAKDLNGQKSTTVAVKMLKDGYSDQDFIDLISEAEMMKLVGRHAHIINLLGCCTQNGPFYVIVEYAANGNLRDYLRARRPVPGYEISKTDKELITERNLLSFAYQIAKGMEYLSSKKCIHRDLAARNVLVMEDKILKIADFGFARDVHENDYYRKTKNGLLPIKWMALESLLDRIYTTQSDVWSFGVLMWEIMTLGGMPYASIPPERLFNLLKSGHRLEKPIGCRMDTYLLMMHCWNANSNERPTFNTLVGTLESAIMESSDVEYMSLDYEYTETSDSSSDESETGQV</sequence>
<feature type="binding site" evidence="22">
    <location>
        <position position="835"/>
    </location>
    <ligand>
        <name>Mg(2+)</name>
        <dbReference type="ChEBI" id="CHEBI:18420"/>
    </ligand>
</feature>
<dbReference type="Gene3D" id="1.10.510.10">
    <property type="entry name" value="Transferase(Phosphotransferase) domain 1"/>
    <property type="match status" value="1"/>
</dbReference>
<feature type="binding site" evidence="22">
    <location>
        <position position="822"/>
    </location>
    <ligand>
        <name>Mg(2+)</name>
        <dbReference type="ChEBI" id="CHEBI:18420"/>
    </ligand>
</feature>